<dbReference type="Pfam" id="PF01565">
    <property type="entry name" value="FAD_binding_4"/>
    <property type="match status" value="1"/>
</dbReference>
<evidence type="ECO:0000313" key="8">
    <source>
        <dbReference type="Proteomes" id="UP000515811"/>
    </source>
</evidence>
<dbReference type="InterPro" id="IPR006093">
    <property type="entry name" value="Oxy_OxRdtase_FAD_BS"/>
</dbReference>
<evidence type="ECO:0000259" key="6">
    <source>
        <dbReference type="PROSITE" id="PS51387"/>
    </source>
</evidence>
<dbReference type="EMBL" id="CP060714">
    <property type="protein sequence ID" value="QNN55933.1"/>
    <property type="molecule type" value="Genomic_DNA"/>
</dbReference>
<dbReference type="GO" id="GO:0016491">
    <property type="term" value="F:oxidoreductase activity"/>
    <property type="evidence" value="ECO:0007669"/>
    <property type="project" value="UniProtKB-KW"/>
</dbReference>
<evidence type="ECO:0000256" key="3">
    <source>
        <dbReference type="ARBA" id="ARBA00022630"/>
    </source>
</evidence>
<dbReference type="InterPro" id="IPR016169">
    <property type="entry name" value="FAD-bd_PCMH_sub2"/>
</dbReference>
<dbReference type="RefSeq" id="WP_187596205.1">
    <property type="nucleotide sequence ID" value="NZ_CP060714.1"/>
</dbReference>
<dbReference type="GO" id="GO:0071949">
    <property type="term" value="F:FAD binding"/>
    <property type="evidence" value="ECO:0007669"/>
    <property type="project" value="InterPro"/>
</dbReference>
<dbReference type="AlphaFoldDB" id="A0A7G9RK08"/>
<keyword evidence="8" id="KW-1185">Reference proteome</keyword>
<dbReference type="InterPro" id="IPR006094">
    <property type="entry name" value="Oxid_FAD_bind_N"/>
</dbReference>
<evidence type="ECO:0000313" key="7">
    <source>
        <dbReference type="EMBL" id="QNN55933.1"/>
    </source>
</evidence>
<dbReference type="InterPro" id="IPR050416">
    <property type="entry name" value="FAD-linked_Oxidoreductase"/>
</dbReference>
<dbReference type="Proteomes" id="UP000515811">
    <property type="component" value="Chromosome"/>
</dbReference>
<comment type="similarity">
    <text evidence="2">Belongs to the oxygen-dependent FAD-linked oxidoreductase family.</text>
</comment>
<gene>
    <name evidence="7" type="ORF">H9K76_15185</name>
</gene>
<dbReference type="KEGG" id="drg:H9K76_15185"/>
<dbReference type="Gene3D" id="3.30.43.10">
    <property type="entry name" value="Uridine Diphospho-n-acetylenolpyruvylglucosamine Reductase, domain 2"/>
    <property type="match status" value="1"/>
</dbReference>
<dbReference type="InterPro" id="IPR016167">
    <property type="entry name" value="FAD-bd_PCMH_sub1"/>
</dbReference>
<evidence type="ECO:0000256" key="1">
    <source>
        <dbReference type="ARBA" id="ARBA00001974"/>
    </source>
</evidence>
<dbReference type="InterPro" id="IPR016166">
    <property type="entry name" value="FAD-bd_PCMH"/>
</dbReference>
<dbReference type="PROSITE" id="PS00862">
    <property type="entry name" value="OX2_COVAL_FAD"/>
    <property type="match status" value="1"/>
</dbReference>
<dbReference type="PROSITE" id="PS51387">
    <property type="entry name" value="FAD_PCMH"/>
    <property type="match status" value="1"/>
</dbReference>
<organism evidence="7 8">
    <name type="scientific">Diaphorobacter ruginosibacter</name>
    <dbReference type="NCBI Taxonomy" id="1715720"/>
    <lineage>
        <taxon>Bacteria</taxon>
        <taxon>Pseudomonadati</taxon>
        <taxon>Pseudomonadota</taxon>
        <taxon>Betaproteobacteria</taxon>
        <taxon>Burkholderiales</taxon>
        <taxon>Comamonadaceae</taxon>
        <taxon>Diaphorobacter</taxon>
    </lineage>
</organism>
<dbReference type="Gene3D" id="3.40.462.20">
    <property type="match status" value="1"/>
</dbReference>
<keyword evidence="4" id="KW-0274">FAD</keyword>
<dbReference type="InterPro" id="IPR036318">
    <property type="entry name" value="FAD-bd_PCMH-like_sf"/>
</dbReference>
<evidence type="ECO:0000256" key="4">
    <source>
        <dbReference type="ARBA" id="ARBA00022827"/>
    </source>
</evidence>
<dbReference type="PANTHER" id="PTHR42973">
    <property type="entry name" value="BINDING OXIDOREDUCTASE, PUTATIVE (AFU_ORTHOLOGUE AFUA_1G17690)-RELATED"/>
    <property type="match status" value="1"/>
</dbReference>
<reference evidence="7 8" key="1">
    <citation type="submission" date="2020-08" db="EMBL/GenBank/DDBJ databases">
        <title>Genome sequence of Diaphorobacter ruginosibacter DSM 27467T.</title>
        <authorList>
            <person name="Hyun D.-W."/>
            <person name="Bae J.-W."/>
        </authorList>
    </citation>
    <scope>NUCLEOTIDE SEQUENCE [LARGE SCALE GENOMIC DNA]</scope>
    <source>
        <strain evidence="7 8">DSM 27467</strain>
    </source>
</reference>
<keyword evidence="5" id="KW-0560">Oxidoreductase</keyword>
<feature type="domain" description="FAD-binding PCMH-type" evidence="6">
    <location>
        <begin position="77"/>
        <end position="249"/>
    </location>
</feature>
<evidence type="ECO:0000256" key="2">
    <source>
        <dbReference type="ARBA" id="ARBA00005466"/>
    </source>
</evidence>
<protein>
    <submittedName>
        <fullName evidence="7">FAD-binding oxidoreductase</fullName>
    </submittedName>
</protein>
<name>A0A7G9RK08_9BURK</name>
<comment type="cofactor">
    <cofactor evidence="1">
        <name>FAD</name>
        <dbReference type="ChEBI" id="CHEBI:57692"/>
    </cofactor>
</comment>
<sequence>MAATSRNTPSALRRGLLQVAALMGAGAHGALAMARGKTPDKNTRPAGLANFQGEVVTRSDSRYLGWFWAMSWYRIKPHRFPSMFVQPTSREDLQLLLKFANESGQRLVARSSGHNISNPVLAQDAITVDMSLFDHIEELDTEQKSVWAGPGVLSETLNKQLFAKGFAFPSAHTGFVTIGGYLLGGGMGWNMPQWGMGCGSVLAAEVMLADGRIVTTSEIENPDLFWAMRGVGPGFFGIVLRYKLRIHEAPVVVKNTYFYAIEQVEEAVAEYLKLLPQSANRSEILGAIGKFNPPGTPKGKEAWHWVVNIMSYGATKEEAQAAANVFTQAPAISKLAKAHTAGNVPLTYLDLYSQLSTDFYSQFRTSEIALFTEEPGKAIASLAKTLSAKALDPRSFGFSVLGTNPTVPEPCSFTYAAPHYLSWYLIGTSKQDVAKNYQLADELHAQLKPLAKGYYINEIDLTRFPSLVRECFSNGKWLRLHQAREHYDPHKRFVSYLDAGK</sequence>
<keyword evidence="3" id="KW-0285">Flavoprotein</keyword>
<dbReference type="PANTHER" id="PTHR42973:SF39">
    <property type="entry name" value="FAD-BINDING PCMH-TYPE DOMAIN-CONTAINING PROTEIN"/>
    <property type="match status" value="1"/>
</dbReference>
<dbReference type="Gene3D" id="3.30.465.10">
    <property type="match status" value="1"/>
</dbReference>
<accession>A0A7G9RK08</accession>
<dbReference type="SUPFAM" id="SSF56176">
    <property type="entry name" value="FAD-binding/transporter-associated domain-like"/>
    <property type="match status" value="1"/>
</dbReference>
<evidence type="ECO:0000256" key="5">
    <source>
        <dbReference type="ARBA" id="ARBA00023002"/>
    </source>
</evidence>
<proteinExistence type="inferred from homology"/>